<dbReference type="InterPro" id="IPR017853">
    <property type="entry name" value="GH"/>
</dbReference>
<feature type="domain" description="GH18" evidence="9">
    <location>
        <begin position="9"/>
        <end position="426"/>
    </location>
</feature>
<dbReference type="GO" id="GO:0008843">
    <property type="term" value="F:endochitinase activity"/>
    <property type="evidence" value="ECO:0007669"/>
    <property type="project" value="UniProtKB-EC"/>
</dbReference>
<dbReference type="SMART" id="SM00636">
    <property type="entry name" value="Glyco_18"/>
    <property type="match status" value="1"/>
</dbReference>
<evidence type="ECO:0000256" key="7">
    <source>
        <dbReference type="ARBA" id="ARBA00023295"/>
    </source>
</evidence>
<dbReference type="GO" id="GO:0008061">
    <property type="term" value="F:chitin binding"/>
    <property type="evidence" value="ECO:0007669"/>
    <property type="project" value="InterPro"/>
</dbReference>
<dbReference type="EC" id="3.2.1.14" evidence="3"/>
<protein>
    <recommendedName>
        <fullName evidence="3">chitinase</fullName>
        <ecNumber evidence="3">3.2.1.14</ecNumber>
    </recommendedName>
</protein>
<keyword evidence="8" id="KW-0624">Polysaccharide degradation</keyword>
<dbReference type="InterPro" id="IPR001223">
    <property type="entry name" value="Glyco_hydro18_cat"/>
</dbReference>
<comment type="catalytic activity">
    <reaction evidence="1">
        <text>Random endo-hydrolysis of N-acetyl-beta-D-glucosaminide (1-&gt;4)-beta-linkages in chitin and chitodextrins.</text>
        <dbReference type="EC" id="3.2.1.14"/>
    </reaction>
</comment>
<dbReference type="PANTHER" id="PTHR11177:SF317">
    <property type="entry name" value="CHITINASE 12-RELATED"/>
    <property type="match status" value="1"/>
</dbReference>
<dbReference type="PROSITE" id="PS51910">
    <property type="entry name" value="GH18_2"/>
    <property type="match status" value="1"/>
</dbReference>
<dbReference type="InterPro" id="IPR050314">
    <property type="entry name" value="Glycosyl_Hydrlase_18"/>
</dbReference>
<accession>A0A238F8V9</accession>
<dbReference type="AlphaFoldDB" id="A0A238F8V9"/>
<evidence type="ECO:0000313" key="11">
    <source>
        <dbReference type="Proteomes" id="UP000198372"/>
    </source>
</evidence>
<evidence type="ECO:0000256" key="1">
    <source>
        <dbReference type="ARBA" id="ARBA00000822"/>
    </source>
</evidence>
<dbReference type="STRING" id="269621.A0A238F8V9"/>
<keyword evidence="7" id="KW-0326">Glycosidase</keyword>
<organism evidence="10 11">
    <name type="scientific">Microbotryum intermedium</name>
    <dbReference type="NCBI Taxonomy" id="269621"/>
    <lineage>
        <taxon>Eukaryota</taxon>
        <taxon>Fungi</taxon>
        <taxon>Dikarya</taxon>
        <taxon>Basidiomycota</taxon>
        <taxon>Pucciniomycotina</taxon>
        <taxon>Microbotryomycetes</taxon>
        <taxon>Microbotryales</taxon>
        <taxon>Microbotryaceae</taxon>
        <taxon>Microbotryum</taxon>
    </lineage>
</organism>
<dbReference type="GO" id="GO:0006032">
    <property type="term" value="P:chitin catabolic process"/>
    <property type="evidence" value="ECO:0007669"/>
    <property type="project" value="UniProtKB-KW"/>
</dbReference>
<dbReference type="Gene3D" id="3.20.20.80">
    <property type="entry name" value="Glycosidases"/>
    <property type="match status" value="1"/>
</dbReference>
<keyword evidence="4" id="KW-0378">Hydrolase</keyword>
<name>A0A238F8V9_9BASI</name>
<evidence type="ECO:0000256" key="6">
    <source>
        <dbReference type="ARBA" id="ARBA00023277"/>
    </source>
</evidence>
<keyword evidence="5" id="KW-0146">Chitin degradation</keyword>
<evidence type="ECO:0000259" key="9">
    <source>
        <dbReference type="PROSITE" id="PS51910"/>
    </source>
</evidence>
<keyword evidence="11" id="KW-1185">Reference proteome</keyword>
<keyword evidence="6" id="KW-0119">Carbohydrate metabolism</keyword>
<sequence>MAIPRPNGKVNVGYFTAWGIYARGYKPFPNVVPFESLTHILYAFAKIDSDGSVTLSDPWADEQASRHDQIHFDGDDWNEQGSNLYGNLKQLYLLKKRNRHLKILLSIGGWTYSPSFAEPCSTPHGRHKFVETSVKLLEDYGLDGLDIDWLAFGFQSWFLGFTTDEVRFWSIREYPKDDSQARDYVALLRELRLALDAHAQRKGLQPHQGYELSVAAVRTSVARDREPCRRMLNFSSFAQPCGPEHFEKLRIREMDQYLSFWNLMAYDYSGSWDTKAGHQANLFSCDPQGLSTDRALRHYTGQGVNVGKLVLGVPLYGRSFCNTDGPGHPYNGVGEGSWEKGTYDYKALPLLSTSEIFDPHLVTCHCYSPVKREFVTYDNAASAQAKAEFIDTNGLAGAMYWELSGDRAKGSQGNLVELVARTMGHLDTRQNCLLYSESKWDNMRKGL</sequence>
<dbReference type="PANTHER" id="PTHR11177">
    <property type="entry name" value="CHITINASE"/>
    <property type="match status" value="1"/>
</dbReference>
<dbReference type="Gene3D" id="3.10.50.10">
    <property type="match status" value="1"/>
</dbReference>
<evidence type="ECO:0000256" key="2">
    <source>
        <dbReference type="ARBA" id="ARBA00008682"/>
    </source>
</evidence>
<dbReference type="FunFam" id="3.10.50.10:FF:000005">
    <property type="entry name" value="Endochitinase B1"/>
    <property type="match status" value="1"/>
</dbReference>
<dbReference type="GO" id="GO:0000272">
    <property type="term" value="P:polysaccharide catabolic process"/>
    <property type="evidence" value="ECO:0007669"/>
    <property type="project" value="UniProtKB-KW"/>
</dbReference>
<dbReference type="SUPFAM" id="SSF54556">
    <property type="entry name" value="Chitinase insertion domain"/>
    <property type="match status" value="1"/>
</dbReference>
<evidence type="ECO:0000256" key="8">
    <source>
        <dbReference type="ARBA" id="ARBA00023326"/>
    </source>
</evidence>
<dbReference type="Pfam" id="PF00704">
    <property type="entry name" value="Glyco_hydro_18"/>
    <property type="match status" value="1"/>
</dbReference>
<dbReference type="EMBL" id="FMSP01000002">
    <property type="protein sequence ID" value="SCV67608.1"/>
    <property type="molecule type" value="Genomic_DNA"/>
</dbReference>
<dbReference type="OrthoDB" id="76388at2759"/>
<dbReference type="Proteomes" id="UP000198372">
    <property type="component" value="Unassembled WGS sequence"/>
</dbReference>
<comment type="similarity">
    <text evidence="2">Belongs to the glycosyl hydrolase 18 family. Chitinase class V subfamily.</text>
</comment>
<evidence type="ECO:0000256" key="3">
    <source>
        <dbReference type="ARBA" id="ARBA00012729"/>
    </source>
</evidence>
<evidence type="ECO:0000313" key="10">
    <source>
        <dbReference type="EMBL" id="SCV67608.1"/>
    </source>
</evidence>
<dbReference type="GO" id="GO:0005576">
    <property type="term" value="C:extracellular region"/>
    <property type="evidence" value="ECO:0007669"/>
    <property type="project" value="TreeGrafter"/>
</dbReference>
<dbReference type="InterPro" id="IPR029070">
    <property type="entry name" value="Chitinase_insertion_sf"/>
</dbReference>
<gene>
    <name evidence="10" type="ORF">BQ2448_5219</name>
</gene>
<reference evidence="11" key="1">
    <citation type="submission" date="2016-09" db="EMBL/GenBank/DDBJ databases">
        <authorList>
            <person name="Jeantristanb JTB J.-T."/>
            <person name="Ricardo R."/>
        </authorList>
    </citation>
    <scope>NUCLEOTIDE SEQUENCE [LARGE SCALE GENOMIC DNA]</scope>
</reference>
<dbReference type="CDD" id="cd06548">
    <property type="entry name" value="GH18_chitinase"/>
    <property type="match status" value="1"/>
</dbReference>
<proteinExistence type="inferred from homology"/>
<evidence type="ECO:0000256" key="4">
    <source>
        <dbReference type="ARBA" id="ARBA00022801"/>
    </source>
</evidence>
<dbReference type="SUPFAM" id="SSF51445">
    <property type="entry name" value="(Trans)glycosidases"/>
    <property type="match status" value="1"/>
</dbReference>
<dbReference type="InterPro" id="IPR011583">
    <property type="entry name" value="Chitinase_II/V-like_cat"/>
</dbReference>
<evidence type="ECO:0000256" key="5">
    <source>
        <dbReference type="ARBA" id="ARBA00023024"/>
    </source>
</evidence>